<keyword evidence="2" id="KW-1185">Reference proteome</keyword>
<evidence type="ECO:0000313" key="1">
    <source>
        <dbReference type="EMBL" id="KAK3936526.1"/>
    </source>
</evidence>
<dbReference type="AlphaFoldDB" id="A0AAN6MZS3"/>
<evidence type="ECO:0000313" key="2">
    <source>
        <dbReference type="Proteomes" id="UP001303473"/>
    </source>
</evidence>
<dbReference type="EMBL" id="MU853881">
    <property type="protein sequence ID" value="KAK3936526.1"/>
    <property type="molecule type" value="Genomic_DNA"/>
</dbReference>
<gene>
    <name evidence="1" type="ORF">QBC46DRAFT_394919</name>
</gene>
<sequence>MRLLSGKDFEYIIPRLPDNHNNHLGGVQDETAEEASFTWPRYLVSFGPNIEGFDQGLYEPHSMIADFSQSRRSIDYDLIEHMELCSETSPDSIPTSRRQLSLSGGDNNATIPMDALWAMPGDTLSMLQFHLLRQPSKYNQNRTANSCLSEADWNKNRFLVMHLLDAFASLAGALGASLFDLLSQDRRLLSRITIPSARVLGNIHASEQVRIIRVSSWWVAYEIADPGELRRRLQRAAGAPGDLVHGEEVFPTLRGEEGLPTMVDFFLGGLQAFVVGRAAMENLGQIIRLHHNGPWIAFNLPERTLVCPLSWRKAKSVRRR</sequence>
<comment type="caution">
    <text evidence="1">The sequence shown here is derived from an EMBL/GenBank/DDBJ whole genome shotgun (WGS) entry which is preliminary data.</text>
</comment>
<proteinExistence type="predicted"/>
<dbReference type="Proteomes" id="UP001303473">
    <property type="component" value="Unassembled WGS sequence"/>
</dbReference>
<accession>A0AAN6MZS3</accession>
<reference evidence="2" key="1">
    <citation type="journal article" date="2023" name="Mol. Phylogenet. Evol.">
        <title>Genome-scale phylogeny and comparative genomics of the fungal order Sordariales.</title>
        <authorList>
            <person name="Hensen N."/>
            <person name="Bonometti L."/>
            <person name="Westerberg I."/>
            <person name="Brannstrom I.O."/>
            <person name="Guillou S."/>
            <person name="Cros-Aarteil S."/>
            <person name="Calhoun S."/>
            <person name="Haridas S."/>
            <person name="Kuo A."/>
            <person name="Mondo S."/>
            <person name="Pangilinan J."/>
            <person name="Riley R."/>
            <person name="LaButti K."/>
            <person name="Andreopoulos B."/>
            <person name="Lipzen A."/>
            <person name="Chen C."/>
            <person name="Yan M."/>
            <person name="Daum C."/>
            <person name="Ng V."/>
            <person name="Clum A."/>
            <person name="Steindorff A."/>
            <person name="Ohm R.A."/>
            <person name="Martin F."/>
            <person name="Silar P."/>
            <person name="Natvig D.O."/>
            <person name="Lalanne C."/>
            <person name="Gautier V."/>
            <person name="Ament-Velasquez S.L."/>
            <person name="Kruys A."/>
            <person name="Hutchinson M.I."/>
            <person name="Powell A.J."/>
            <person name="Barry K."/>
            <person name="Miller A.N."/>
            <person name="Grigoriev I.V."/>
            <person name="Debuchy R."/>
            <person name="Gladieux P."/>
            <person name="Hiltunen Thoren M."/>
            <person name="Johannesson H."/>
        </authorList>
    </citation>
    <scope>NUCLEOTIDE SEQUENCE [LARGE SCALE GENOMIC DNA]</scope>
    <source>
        <strain evidence="2">CBS 340.73</strain>
    </source>
</reference>
<name>A0AAN6MZS3_9PEZI</name>
<organism evidence="1 2">
    <name type="scientific">Diplogelasinospora grovesii</name>
    <dbReference type="NCBI Taxonomy" id="303347"/>
    <lineage>
        <taxon>Eukaryota</taxon>
        <taxon>Fungi</taxon>
        <taxon>Dikarya</taxon>
        <taxon>Ascomycota</taxon>
        <taxon>Pezizomycotina</taxon>
        <taxon>Sordariomycetes</taxon>
        <taxon>Sordariomycetidae</taxon>
        <taxon>Sordariales</taxon>
        <taxon>Diplogelasinosporaceae</taxon>
        <taxon>Diplogelasinospora</taxon>
    </lineage>
</organism>
<protein>
    <submittedName>
        <fullName evidence="1">Uncharacterized protein</fullName>
    </submittedName>
</protein>